<reference evidence="1 2" key="1">
    <citation type="submission" date="2015-01" db="EMBL/GenBank/DDBJ databases">
        <title>Evolution of Trichinella species and genotypes.</title>
        <authorList>
            <person name="Korhonen P.K."/>
            <person name="Edoardo P."/>
            <person name="Giuseppe L.R."/>
            <person name="Gasser R.B."/>
        </authorList>
    </citation>
    <scope>NUCLEOTIDE SEQUENCE [LARGE SCALE GENOMIC DNA]</scope>
    <source>
        <strain evidence="1">ISS1980</strain>
    </source>
</reference>
<keyword evidence="2" id="KW-1185">Reference proteome</keyword>
<protein>
    <submittedName>
        <fullName evidence="1">Uncharacterized protein</fullName>
    </submittedName>
</protein>
<dbReference type="Proteomes" id="UP000054843">
    <property type="component" value="Unassembled WGS sequence"/>
</dbReference>
<name>A0A0V1M0J1_9BILA</name>
<dbReference type="EMBL" id="JYDO01000505">
    <property type="protein sequence ID" value="KRZ65132.1"/>
    <property type="molecule type" value="Genomic_DNA"/>
</dbReference>
<dbReference type="AlphaFoldDB" id="A0A0V1M0J1"/>
<proteinExistence type="predicted"/>
<accession>A0A0V1M0J1</accession>
<comment type="caution">
    <text evidence="1">The sequence shown here is derived from an EMBL/GenBank/DDBJ whole genome shotgun (WGS) entry which is preliminary data.</text>
</comment>
<sequence>MLIRSKPLRFFNISQEICNHRGRGYVHCIWHIVANRLISIIATFGEKGFPRKYRNFCFGEFDPKLPSSCGINCL</sequence>
<evidence type="ECO:0000313" key="2">
    <source>
        <dbReference type="Proteomes" id="UP000054843"/>
    </source>
</evidence>
<evidence type="ECO:0000313" key="1">
    <source>
        <dbReference type="EMBL" id="KRZ65132.1"/>
    </source>
</evidence>
<dbReference type="OrthoDB" id="5921930at2759"/>
<organism evidence="1 2">
    <name type="scientific">Trichinella papuae</name>
    <dbReference type="NCBI Taxonomy" id="268474"/>
    <lineage>
        <taxon>Eukaryota</taxon>
        <taxon>Metazoa</taxon>
        <taxon>Ecdysozoa</taxon>
        <taxon>Nematoda</taxon>
        <taxon>Enoplea</taxon>
        <taxon>Dorylaimia</taxon>
        <taxon>Trichinellida</taxon>
        <taxon>Trichinellidae</taxon>
        <taxon>Trichinella</taxon>
    </lineage>
</organism>
<gene>
    <name evidence="1" type="ORF">T10_2516</name>
</gene>